<name>A0A4R2KUJ3_9FIRM</name>
<evidence type="ECO:0000256" key="4">
    <source>
        <dbReference type="ARBA" id="ARBA00023136"/>
    </source>
</evidence>
<sequence>MRNFINAFLIGESLFIVVLETIGFGFPITFPNIRAEILVNFIIVLLYILGPINAILRVVPQIVQMNIARKRIEKLTKEIPARQEEENPERNFQ</sequence>
<evidence type="ECO:0000256" key="1">
    <source>
        <dbReference type="ARBA" id="ARBA00004651"/>
    </source>
</evidence>
<dbReference type="GO" id="GO:0005886">
    <property type="term" value="C:plasma membrane"/>
    <property type="evidence" value="ECO:0007669"/>
    <property type="project" value="UniProtKB-SubCell"/>
</dbReference>
<comment type="subcellular location">
    <subcellularLocation>
        <location evidence="1">Cell membrane</location>
        <topology evidence="1">Multi-pass membrane protein</topology>
    </subcellularLocation>
</comment>
<keyword evidence="4 5" id="KW-0472">Membrane</keyword>
<evidence type="ECO:0000256" key="3">
    <source>
        <dbReference type="ARBA" id="ARBA00022989"/>
    </source>
</evidence>
<keyword evidence="3 5" id="KW-1133">Transmembrane helix</keyword>
<feature type="transmembrane region" description="Helical" evidence="5">
    <location>
        <begin position="7"/>
        <end position="26"/>
    </location>
</feature>
<dbReference type="SUPFAM" id="SSF90123">
    <property type="entry name" value="ABC transporter transmembrane region"/>
    <property type="match status" value="1"/>
</dbReference>
<keyword evidence="7" id="KW-1185">Reference proteome</keyword>
<proteinExistence type="predicted"/>
<dbReference type="InterPro" id="IPR036640">
    <property type="entry name" value="ABC1_TM_sf"/>
</dbReference>
<keyword evidence="2 5" id="KW-0812">Transmembrane</keyword>
<protein>
    <submittedName>
        <fullName evidence="6">Uncharacterized protein</fullName>
    </submittedName>
</protein>
<reference evidence="6 7" key="1">
    <citation type="submission" date="2019-03" db="EMBL/GenBank/DDBJ databases">
        <title>Genomic Encyclopedia of Type Strains, Phase IV (KMG-IV): sequencing the most valuable type-strain genomes for metagenomic binning, comparative biology and taxonomic classification.</title>
        <authorList>
            <person name="Goeker M."/>
        </authorList>
    </citation>
    <scope>NUCLEOTIDE SEQUENCE [LARGE SCALE GENOMIC DNA]</scope>
    <source>
        <strain evidence="6 7">DSM 102940</strain>
    </source>
</reference>
<feature type="transmembrane region" description="Helical" evidence="5">
    <location>
        <begin position="38"/>
        <end position="59"/>
    </location>
</feature>
<accession>A0A4R2KUJ3</accession>
<evidence type="ECO:0000313" key="6">
    <source>
        <dbReference type="EMBL" id="TCO70395.1"/>
    </source>
</evidence>
<dbReference type="AlphaFoldDB" id="A0A4R2KUJ3"/>
<organism evidence="6 7">
    <name type="scientific">Marinisporobacter balticus</name>
    <dbReference type="NCBI Taxonomy" id="2018667"/>
    <lineage>
        <taxon>Bacteria</taxon>
        <taxon>Bacillati</taxon>
        <taxon>Bacillota</taxon>
        <taxon>Clostridia</taxon>
        <taxon>Peptostreptococcales</taxon>
        <taxon>Thermotaleaceae</taxon>
        <taxon>Marinisporobacter</taxon>
    </lineage>
</organism>
<dbReference type="GO" id="GO:0005524">
    <property type="term" value="F:ATP binding"/>
    <property type="evidence" value="ECO:0007669"/>
    <property type="project" value="InterPro"/>
</dbReference>
<gene>
    <name evidence="6" type="ORF">EV214_12615</name>
</gene>
<evidence type="ECO:0000256" key="2">
    <source>
        <dbReference type="ARBA" id="ARBA00022692"/>
    </source>
</evidence>
<dbReference type="EMBL" id="SLWV01000026">
    <property type="protein sequence ID" value="TCO70395.1"/>
    <property type="molecule type" value="Genomic_DNA"/>
</dbReference>
<evidence type="ECO:0000313" key="7">
    <source>
        <dbReference type="Proteomes" id="UP000294919"/>
    </source>
</evidence>
<dbReference type="Proteomes" id="UP000294919">
    <property type="component" value="Unassembled WGS sequence"/>
</dbReference>
<evidence type="ECO:0000256" key="5">
    <source>
        <dbReference type="SAM" id="Phobius"/>
    </source>
</evidence>
<comment type="caution">
    <text evidence="6">The sequence shown here is derived from an EMBL/GenBank/DDBJ whole genome shotgun (WGS) entry which is preliminary data.</text>
</comment>